<evidence type="ECO:0008006" key="3">
    <source>
        <dbReference type="Google" id="ProtNLM"/>
    </source>
</evidence>
<comment type="caution">
    <text evidence="1">The sequence shown here is derived from an EMBL/GenBank/DDBJ whole genome shotgun (WGS) entry which is preliminary data.</text>
</comment>
<dbReference type="EMBL" id="BTSY01000003">
    <property type="protein sequence ID" value="GMT17181.1"/>
    <property type="molecule type" value="Genomic_DNA"/>
</dbReference>
<dbReference type="Proteomes" id="UP001432322">
    <property type="component" value="Unassembled WGS sequence"/>
</dbReference>
<keyword evidence="2" id="KW-1185">Reference proteome</keyword>
<gene>
    <name evidence="1" type="ORF">PFISCL1PPCAC_8478</name>
</gene>
<name>A0AAV5VEQ5_9BILA</name>
<evidence type="ECO:0000313" key="2">
    <source>
        <dbReference type="Proteomes" id="UP001432322"/>
    </source>
</evidence>
<dbReference type="AlphaFoldDB" id="A0AAV5VEQ5"/>
<proteinExistence type="predicted"/>
<accession>A0AAV5VEQ5</accession>
<protein>
    <recommendedName>
        <fullName evidence="3">Biogenesis of lysosome-related organelles complex 1 subunit 7</fullName>
    </recommendedName>
</protein>
<organism evidence="1 2">
    <name type="scientific">Pristionchus fissidentatus</name>
    <dbReference type="NCBI Taxonomy" id="1538716"/>
    <lineage>
        <taxon>Eukaryota</taxon>
        <taxon>Metazoa</taxon>
        <taxon>Ecdysozoa</taxon>
        <taxon>Nematoda</taxon>
        <taxon>Chromadorea</taxon>
        <taxon>Rhabditida</taxon>
        <taxon>Rhabditina</taxon>
        <taxon>Diplogasteromorpha</taxon>
        <taxon>Diplogasteroidea</taxon>
        <taxon>Neodiplogasteridae</taxon>
        <taxon>Pristionchus</taxon>
    </lineage>
</organism>
<sequence length="95" mass="11102">MTVDNVVAVNREEVELELHRILDRVEDDQEILPAERAALELIVQRLENVALVDLAAAQRLLPYVRHRWQLLQQCTDYIENNIRAVRARYNELVGL</sequence>
<evidence type="ECO:0000313" key="1">
    <source>
        <dbReference type="EMBL" id="GMT17181.1"/>
    </source>
</evidence>
<reference evidence="1" key="1">
    <citation type="submission" date="2023-10" db="EMBL/GenBank/DDBJ databases">
        <title>Genome assembly of Pristionchus species.</title>
        <authorList>
            <person name="Yoshida K."/>
            <person name="Sommer R.J."/>
        </authorList>
    </citation>
    <scope>NUCLEOTIDE SEQUENCE</scope>
    <source>
        <strain evidence="1">RS5133</strain>
    </source>
</reference>